<evidence type="ECO:0000256" key="7">
    <source>
        <dbReference type="ARBA" id="ARBA00023053"/>
    </source>
</evidence>
<evidence type="ECO:0000256" key="4">
    <source>
        <dbReference type="ARBA" id="ARBA00022461"/>
    </source>
</evidence>
<evidence type="ECO:0000256" key="5">
    <source>
        <dbReference type="ARBA" id="ARBA00022692"/>
    </source>
</evidence>
<keyword evidence="6" id="KW-1133">Transmembrane helix</keyword>
<keyword evidence="8 12" id="KW-0406">Ion transport</keyword>
<keyword evidence="3 12" id="KW-0813">Transport</keyword>
<evidence type="ECO:0000313" key="14">
    <source>
        <dbReference type="Proteomes" id="UP000494165"/>
    </source>
</evidence>
<evidence type="ECO:0000256" key="2">
    <source>
        <dbReference type="ARBA" id="ARBA00007193"/>
    </source>
</evidence>
<dbReference type="Gene3D" id="1.10.287.770">
    <property type="entry name" value="YojJ-like"/>
    <property type="match status" value="1"/>
</dbReference>
<dbReference type="InterPro" id="IPR001873">
    <property type="entry name" value="ENaC"/>
</dbReference>
<keyword evidence="14" id="KW-1185">Reference proteome</keyword>
<dbReference type="PANTHER" id="PTHR11690:SF248">
    <property type="entry name" value="PICKPOCKET 17, ISOFORM A"/>
    <property type="match status" value="1"/>
</dbReference>
<comment type="caution">
    <text evidence="13">The sequence shown here is derived from an EMBL/GenBank/DDBJ whole genome shotgun (WGS) entry which is preliminary data.</text>
</comment>
<keyword evidence="10 12" id="KW-0739">Sodium transport</keyword>
<dbReference type="Pfam" id="PF00858">
    <property type="entry name" value="ASC"/>
    <property type="match status" value="1"/>
</dbReference>
<protein>
    <recommendedName>
        <fullName evidence="15">Amiloride-sensitive sodium channel</fullName>
    </recommendedName>
</protein>
<dbReference type="Proteomes" id="UP000494165">
    <property type="component" value="Unassembled WGS sequence"/>
</dbReference>
<evidence type="ECO:0000256" key="12">
    <source>
        <dbReference type="RuleBase" id="RU000679"/>
    </source>
</evidence>
<gene>
    <name evidence="13" type="ORF">CLODIP_2_CD15086</name>
</gene>
<dbReference type="AlphaFoldDB" id="A0A8S1DBY7"/>
<organism evidence="13 14">
    <name type="scientific">Cloeon dipterum</name>
    <dbReference type="NCBI Taxonomy" id="197152"/>
    <lineage>
        <taxon>Eukaryota</taxon>
        <taxon>Metazoa</taxon>
        <taxon>Ecdysozoa</taxon>
        <taxon>Arthropoda</taxon>
        <taxon>Hexapoda</taxon>
        <taxon>Insecta</taxon>
        <taxon>Pterygota</taxon>
        <taxon>Palaeoptera</taxon>
        <taxon>Ephemeroptera</taxon>
        <taxon>Pisciforma</taxon>
        <taxon>Baetidae</taxon>
        <taxon>Cloeon</taxon>
    </lineage>
</organism>
<comment type="subcellular location">
    <subcellularLocation>
        <location evidence="1">Membrane</location>
        <topology evidence="1">Multi-pass membrane protein</topology>
    </subcellularLocation>
</comment>
<dbReference type="GO" id="GO:0015280">
    <property type="term" value="F:ligand-gated sodium channel activity"/>
    <property type="evidence" value="ECO:0007669"/>
    <property type="project" value="TreeGrafter"/>
</dbReference>
<evidence type="ECO:0000256" key="10">
    <source>
        <dbReference type="ARBA" id="ARBA00023201"/>
    </source>
</evidence>
<keyword evidence="5 12" id="KW-0812">Transmembrane</keyword>
<evidence type="ECO:0000256" key="3">
    <source>
        <dbReference type="ARBA" id="ARBA00022448"/>
    </source>
</evidence>
<dbReference type="EMBL" id="CADEPI010000169">
    <property type="protein sequence ID" value="CAB3378655.1"/>
    <property type="molecule type" value="Genomic_DNA"/>
</dbReference>
<evidence type="ECO:0000256" key="1">
    <source>
        <dbReference type="ARBA" id="ARBA00004141"/>
    </source>
</evidence>
<dbReference type="GO" id="GO:0005886">
    <property type="term" value="C:plasma membrane"/>
    <property type="evidence" value="ECO:0007669"/>
    <property type="project" value="TreeGrafter"/>
</dbReference>
<dbReference type="PANTHER" id="PTHR11690">
    <property type="entry name" value="AMILORIDE-SENSITIVE SODIUM CHANNEL-RELATED"/>
    <property type="match status" value="1"/>
</dbReference>
<evidence type="ECO:0000256" key="11">
    <source>
        <dbReference type="ARBA" id="ARBA00023303"/>
    </source>
</evidence>
<accession>A0A8S1DBY7</accession>
<evidence type="ECO:0000256" key="6">
    <source>
        <dbReference type="ARBA" id="ARBA00022989"/>
    </source>
</evidence>
<dbReference type="OrthoDB" id="7939651at2759"/>
<keyword evidence="4 12" id="KW-0894">Sodium channel</keyword>
<keyword evidence="7" id="KW-0915">Sodium</keyword>
<evidence type="ECO:0000256" key="8">
    <source>
        <dbReference type="ARBA" id="ARBA00023065"/>
    </source>
</evidence>
<keyword evidence="9" id="KW-0472">Membrane</keyword>
<reference evidence="13 14" key="1">
    <citation type="submission" date="2020-04" db="EMBL/GenBank/DDBJ databases">
        <authorList>
            <person name="Alioto T."/>
            <person name="Alioto T."/>
            <person name="Gomez Garrido J."/>
        </authorList>
    </citation>
    <scope>NUCLEOTIDE SEQUENCE [LARGE SCALE GENOMIC DNA]</scope>
</reference>
<evidence type="ECO:0000313" key="13">
    <source>
        <dbReference type="EMBL" id="CAB3378655.1"/>
    </source>
</evidence>
<proteinExistence type="inferred from homology"/>
<evidence type="ECO:0008006" key="15">
    <source>
        <dbReference type="Google" id="ProtNLM"/>
    </source>
</evidence>
<name>A0A8S1DBY7_9INSE</name>
<keyword evidence="11 12" id="KW-0407">Ion channel</keyword>
<evidence type="ECO:0000256" key="9">
    <source>
        <dbReference type="ARBA" id="ARBA00023136"/>
    </source>
</evidence>
<sequence>MKLSTAPKFGLAADSEEKQCWIIACATTSWLKQILKLIVLVACMTAVVFQLSECILKLHYPPVSTRTELKINTTVNYPALTICRNPAYKDAVLKKYNLGPSIRYTSEWAKFPYDKISLSEFWKEATYTLAESINQYGMAGSINHTHLEETMNFLSGRCFTIKPEIATRQIGSDAGYSVLLRHTRPTSPAWNLYVHQVTDDMIENSMQSSAVQELIILPVGEMAHVKMTVHQLERVNHPKSPCNPDRKYSSANCEERCRWRKIEAKSACSVPWMPGSDLPECNNYTSLLPVIVEYLKFNTSNECSAQCPKPCYITQFNTFIVNRARDATLPSGHSQIYLFHTSKMFTWVREHWDYDLSRFVADAGGSLGFLLGVSVLSLLSMLGKALQIFTCCARTKGADAASNNTSRSSSLNSFPNIIKKEKF</sequence>
<comment type="similarity">
    <text evidence="2 12">Belongs to the amiloride-sensitive sodium channel (TC 1.A.6) family.</text>
</comment>